<gene>
    <name evidence="2" type="ORF">FE782_31595</name>
</gene>
<dbReference type="AlphaFoldDB" id="A0A5R9G2B1"/>
<comment type="caution">
    <text evidence="2">The sequence shown here is derived from an EMBL/GenBank/DDBJ whole genome shotgun (WGS) entry which is preliminary data.</text>
</comment>
<dbReference type="Proteomes" id="UP000309676">
    <property type="component" value="Unassembled WGS sequence"/>
</dbReference>
<evidence type="ECO:0008006" key="4">
    <source>
        <dbReference type="Google" id="ProtNLM"/>
    </source>
</evidence>
<dbReference type="RefSeq" id="WP_138198329.1">
    <property type="nucleotide sequence ID" value="NZ_VCIW01000042.1"/>
</dbReference>
<name>A0A5R9G2B1_9BACL</name>
<proteinExistence type="predicted"/>
<dbReference type="PROSITE" id="PS51257">
    <property type="entry name" value="PROKAR_LIPOPROTEIN"/>
    <property type="match status" value="1"/>
</dbReference>
<feature type="signal peptide" evidence="1">
    <location>
        <begin position="1"/>
        <end position="21"/>
    </location>
</feature>
<accession>A0A5R9G2B1</accession>
<feature type="chain" id="PRO_5024323766" description="Lipoprotein" evidence="1">
    <location>
        <begin position="22"/>
        <end position="152"/>
    </location>
</feature>
<keyword evidence="1" id="KW-0732">Signal</keyword>
<dbReference type="OrthoDB" id="2614554at2"/>
<protein>
    <recommendedName>
        <fullName evidence="4">Lipoprotein</fullName>
    </recommendedName>
</protein>
<sequence>MRFVISGAKALVIICLLSGCAGSTQPLPDEPIVPSITVNGEAVALLDGGYCWAVDEEKSVCSSPLPPDTLEPMIEAQSSAAASGAAVRIRFLVPPDRSGVLVRSGGLWVPAAMHDAERFMLPKRGGYYRFLVWGEWGERNTASYHFGVFVAP</sequence>
<keyword evidence="3" id="KW-1185">Reference proteome</keyword>
<evidence type="ECO:0000256" key="1">
    <source>
        <dbReference type="SAM" id="SignalP"/>
    </source>
</evidence>
<evidence type="ECO:0000313" key="3">
    <source>
        <dbReference type="Proteomes" id="UP000309676"/>
    </source>
</evidence>
<organism evidence="2 3">
    <name type="scientific">Paenibacillus antri</name>
    <dbReference type="NCBI Taxonomy" id="2582848"/>
    <lineage>
        <taxon>Bacteria</taxon>
        <taxon>Bacillati</taxon>
        <taxon>Bacillota</taxon>
        <taxon>Bacilli</taxon>
        <taxon>Bacillales</taxon>
        <taxon>Paenibacillaceae</taxon>
        <taxon>Paenibacillus</taxon>
    </lineage>
</organism>
<evidence type="ECO:0000313" key="2">
    <source>
        <dbReference type="EMBL" id="TLS48290.1"/>
    </source>
</evidence>
<dbReference type="EMBL" id="VCIW01000042">
    <property type="protein sequence ID" value="TLS48290.1"/>
    <property type="molecule type" value="Genomic_DNA"/>
</dbReference>
<reference evidence="2 3" key="1">
    <citation type="submission" date="2019-05" db="EMBL/GenBank/DDBJ databases">
        <authorList>
            <person name="Narsing Rao M.P."/>
            <person name="Li W.J."/>
        </authorList>
    </citation>
    <scope>NUCLEOTIDE SEQUENCE [LARGE SCALE GENOMIC DNA]</scope>
    <source>
        <strain evidence="2 3">SYSU_K30003</strain>
    </source>
</reference>